<dbReference type="VEuPathDB" id="MicrosporidiaDB:A0H76_1276"/>
<protein>
    <recommendedName>
        <fullName evidence="3">HTH psq-type domain-containing protein</fullName>
    </recommendedName>
</protein>
<dbReference type="EMBL" id="LTAI01000275">
    <property type="protein sequence ID" value="ORD99181.1"/>
    <property type="molecule type" value="Genomic_DNA"/>
</dbReference>
<evidence type="ECO:0000313" key="2">
    <source>
        <dbReference type="Proteomes" id="UP000192501"/>
    </source>
</evidence>
<gene>
    <name evidence="1" type="ORF">A0H76_1276</name>
</gene>
<organism evidence="1 2">
    <name type="scientific">Hepatospora eriocheir</name>
    <dbReference type="NCBI Taxonomy" id="1081669"/>
    <lineage>
        <taxon>Eukaryota</taxon>
        <taxon>Fungi</taxon>
        <taxon>Fungi incertae sedis</taxon>
        <taxon>Microsporidia</taxon>
        <taxon>Hepatosporidae</taxon>
        <taxon>Hepatospora</taxon>
    </lineage>
</organism>
<name>A0A1X0QHE0_9MICR</name>
<reference evidence="1 2" key="1">
    <citation type="journal article" date="2017" name="Environ. Microbiol.">
        <title>Decay of the glycolytic pathway and adaptation to intranuclear parasitism within Enterocytozoonidae microsporidia.</title>
        <authorList>
            <person name="Wiredu Boakye D."/>
            <person name="Jaroenlak P."/>
            <person name="Prachumwat A."/>
            <person name="Williams T.A."/>
            <person name="Bateman K.S."/>
            <person name="Itsathitphaisarn O."/>
            <person name="Sritunyalucksana K."/>
            <person name="Paszkiewicz K.H."/>
            <person name="Moore K.A."/>
            <person name="Stentiford G.D."/>
            <person name="Williams B.A."/>
        </authorList>
    </citation>
    <scope>NUCLEOTIDE SEQUENCE [LARGE SCALE GENOMIC DNA]</scope>
    <source>
        <strain evidence="2">canceri</strain>
    </source>
</reference>
<sequence length="61" mass="7522">MVKYLTNKEKAKITALYKDNNDNLEILERFNINNLRLFRVIRRYIKIVILMKKVFLEEIDY</sequence>
<evidence type="ECO:0000313" key="1">
    <source>
        <dbReference type="EMBL" id="ORD99181.1"/>
    </source>
</evidence>
<accession>A0A1X0QHE0</accession>
<proteinExistence type="predicted"/>
<evidence type="ECO:0008006" key="3">
    <source>
        <dbReference type="Google" id="ProtNLM"/>
    </source>
</evidence>
<comment type="caution">
    <text evidence="1">The sequence shown here is derived from an EMBL/GenBank/DDBJ whole genome shotgun (WGS) entry which is preliminary data.</text>
</comment>
<dbReference type="Proteomes" id="UP000192501">
    <property type="component" value="Unassembled WGS sequence"/>
</dbReference>
<dbReference type="AlphaFoldDB" id="A0A1X0QHE0"/>